<evidence type="ECO:0000313" key="2">
    <source>
        <dbReference type="Proteomes" id="UP000249057"/>
    </source>
</evidence>
<dbReference type="EMBL" id="KZ825332">
    <property type="protein sequence ID" value="RAH47010.1"/>
    <property type="molecule type" value="Genomic_DNA"/>
</dbReference>
<proteinExistence type="predicted"/>
<organism evidence="1 2">
    <name type="scientific">Aspergillus brunneoviolaceus CBS 621.78</name>
    <dbReference type="NCBI Taxonomy" id="1450534"/>
    <lineage>
        <taxon>Eukaryota</taxon>
        <taxon>Fungi</taxon>
        <taxon>Dikarya</taxon>
        <taxon>Ascomycota</taxon>
        <taxon>Pezizomycotina</taxon>
        <taxon>Eurotiomycetes</taxon>
        <taxon>Eurotiomycetidae</taxon>
        <taxon>Eurotiales</taxon>
        <taxon>Aspergillaceae</taxon>
        <taxon>Aspergillus</taxon>
        <taxon>Aspergillus subgen. Circumdati</taxon>
    </lineage>
</organism>
<protein>
    <submittedName>
        <fullName evidence="1">C6 transcription factor</fullName>
    </submittedName>
</protein>
<sequence>MNHNHLGRTLPTLAPGPRGAFAGPVTTIAKSRKNSTACTSCKAAKRKCSGSPAPCKACQTSKVVCVFDESLDLRRKVAVRRTQGELQHYKGLLASLFNKIRDADEAETYKILEAIRCNEFEDIATALEGLELPSTEESSSDSSSSSEDSESEESEEAEDDSESPKELSDPEKTMRLTIERLCDTPLYQVPSYWTYCDADDFAVSHLVSLYFTWDHPFSQILDQDSFLFDMGDPHFCTPLLVSSILAVAATYSDYPKICAIRGIDSTRGQNFFEEAERLWKAERGRPTLANIQAVTLMSRFLQFQGQRQASWLMLKQAVQLAKDIELFHSPRRHWGSDMPAKTRHVYAVAAWGLYIMNSEMSFERGRAPDLEPPWCNPDTAYEYDKGVVWSAYPRFKEDDFQDLPAQLGATFNRTILLAKIAVRIQEFLFIESWGMSKSEIEASANDLMTQLQVVKEGLPASEVEQRELPHVLLVHIKYHHTVLLFFEHLWDHQLVEATPEQARSYRLEPAKKVVEYLGVFEAKFGLRRVPRQMLEPANRSLLALLVFVEDEESWEPIIDLCRFMAACSTRFVLAEQMCLQFERLIKASNAVLPQEAYEVLKGRGINASDWL</sequence>
<evidence type="ECO:0000313" key="1">
    <source>
        <dbReference type="EMBL" id="RAH47010.1"/>
    </source>
</evidence>
<keyword evidence="2" id="KW-1185">Reference proteome</keyword>
<name>A0ACD1GCI6_9EURO</name>
<reference evidence="1" key="1">
    <citation type="submission" date="2018-02" db="EMBL/GenBank/DDBJ databases">
        <title>The genomes of Aspergillus section Nigri reveals drivers in fungal speciation.</title>
        <authorList>
            <consortium name="DOE Joint Genome Institute"/>
            <person name="Vesth T.C."/>
            <person name="Nybo J."/>
            <person name="Theobald S."/>
            <person name="Brandl J."/>
            <person name="Frisvad J.C."/>
            <person name="Nielsen K.F."/>
            <person name="Lyhne E.K."/>
            <person name="Kogle M.E."/>
            <person name="Kuo A."/>
            <person name="Riley R."/>
            <person name="Clum A."/>
            <person name="Nolan M."/>
            <person name="Lipzen A."/>
            <person name="Salamov A."/>
            <person name="Henrissat B."/>
            <person name="Wiebenga A."/>
            <person name="De vries R.P."/>
            <person name="Grigoriev I.V."/>
            <person name="Mortensen U.H."/>
            <person name="Andersen M.R."/>
            <person name="Baker S.E."/>
        </authorList>
    </citation>
    <scope>NUCLEOTIDE SEQUENCE</scope>
    <source>
        <strain evidence="1">CBS 621.78</strain>
    </source>
</reference>
<dbReference type="Proteomes" id="UP000249057">
    <property type="component" value="Unassembled WGS sequence"/>
</dbReference>
<accession>A0ACD1GCI6</accession>
<gene>
    <name evidence="1" type="ORF">BO95DRAFT_359944</name>
</gene>